<dbReference type="Proteomes" id="UP000298061">
    <property type="component" value="Unassembled WGS sequence"/>
</dbReference>
<protein>
    <recommendedName>
        <fullName evidence="3">F-box domain-containing protein</fullName>
    </recommendedName>
</protein>
<dbReference type="OrthoDB" id="3196471at2759"/>
<sequence length="396" mass="44439">MLNLHSYRWRSFDLVADRGDAVDSALALFRPLRVPSLRRLRVSNITAQRSYEVGYAPGRHMDPVVPFEQFGAHIEELTVGSAFVNWDDRILECLDFSGLKSLNMSSMYIKVGPTMVQLFNILSKSPNLTTLVCNTFEGQEHPPLPFIVELPALRSLDFVWCGINRLTDFLQHLSAPNLRCFSLKWFCSMTMGIISTLMELDPDPPEIDAPTPLPATSFLQRLHALRISTPTSSGPERRRLLFYERMQDVRALVLETTTESIPDALQLALSELVRGRPPHHTSTSITPAVLLPHLTTLILMTAEAGLLRPFVEGRKNIGVPLKRLFADFASDYPMLEMEWLKQNLEVVGTVEKFWENEDGNLETWLALDAEPLDTARFAELCADVGCVVSGGYALAP</sequence>
<keyword evidence="2" id="KW-1185">Reference proteome</keyword>
<comment type="caution">
    <text evidence="1">The sequence shown here is derived from an EMBL/GenBank/DDBJ whole genome shotgun (WGS) entry which is preliminary data.</text>
</comment>
<dbReference type="Gene3D" id="3.80.10.10">
    <property type="entry name" value="Ribonuclease Inhibitor"/>
    <property type="match status" value="1"/>
</dbReference>
<dbReference type="SUPFAM" id="SSF52047">
    <property type="entry name" value="RNI-like"/>
    <property type="match status" value="1"/>
</dbReference>
<proteinExistence type="predicted"/>
<organism evidence="1 2">
    <name type="scientific">Hericium alpestre</name>
    <dbReference type="NCBI Taxonomy" id="135208"/>
    <lineage>
        <taxon>Eukaryota</taxon>
        <taxon>Fungi</taxon>
        <taxon>Dikarya</taxon>
        <taxon>Basidiomycota</taxon>
        <taxon>Agaricomycotina</taxon>
        <taxon>Agaricomycetes</taxon>
        <taxon>Russulales</taxon>
        <taxon>Hericiaceae</taxon>
        <taxon>Hericium</taxon>
    </lineage>
</organism>
<evidence type="ECO:0008006" key="3">
    <source>
        <dbReference type="Google" id="ProtNLM"/>
    </source>
</evidence>
<reference evidence="1 2" key="1">
    <citation type="submission" date="2019-02" db="EMBL/GenBank/DDBJ databases">
        <title>Genome sequencing of the rare red list fungi Hericium alpestre (H. flagellum).</title>
        <authorList>
            <person name="Buettner E."/>
            <person name="Kellner H."/>
        </authorList>
    </citation>
    <scope>NUCLEOTIDE SEQUENCE [LARGE SCALE GENOMIC DNA]</scope>
    <source>
        <strain evidence="1 2">DSM 108284</strain>
    </source>
</reference>
<dbReference type="InterPro" id="IPR032675">
    <property type="entry name" value="LRR_dom_sf"/>
</dbReference>
<accession>A0A4Y9ZJ47</accession>
<evidence type="ECO:0000313" key="2">
    <source>
        <dbReference type="Proteomes" id="UP000298061"/>
    </source>
</evidence>
<name>A0A4Y9ZJ47_9AGAM</name>
<dbReference type="AlphaFoldDB" id="A0A4Y9ZJ47"/>
<evidence type="ECO:0000313" key="1">
    <source>
        <dbReference type="EMBL" id="TFY73881.1"/>
    </source>
</evidence>
<dbReference type="EMBL" id="SFCI01002457">
    <property type="protein sequence ID" value="TFY73881.1"/>
    <property type="molecule type" value="Genomic_DNA"/>
</dbReference>
<gene>
    <name evidence="1" type="ORF">EWM64_g10130</name>
</gene>